<proteinExistence type="predicted"/>
<protein>
    <submittedName>
        <fullName evidence="2">Uncharacterized protein</fullName>
    </submittedName>
</protein>
<dbReference type="AlphaFoldDB" id="A0A8S9YVV1"/>
<keyword evidence="3" id="KW-1185">Reference proteome</keyword>
<evidence type="ECO:0000313" key="2">
    <source>
        <dbReference type="EMBL" id="KAF7258752.1"/>
    </source>
</evidence>
<dbReference type="Proteomes" id="UP000822476">
    <property type="component" value="Unassembled WGS sequence"/>
</dbReference>
<reference evidence="2" key="1">
    <citation type="submission" date="2019-07" db="EMBL/GenBank/DDBJ databases">
        <title>Annotation for the trematode Paragonimus miyazaki's.</title>
        <authorList>
            <person name="Choi Y.-J."/>
        </authorList>
    </citation>
    <scope>NUCLEOTIDE SEQUENCE</scope>
    <source>
        <strain evidence="2">Japan</strain>
    </source>
</reference>
<accession>A0A8S9YVV1</accession>
<feature type="compositionally biased region" description="Polar residues" evidence="1">
    <location>
        <begin position="78"/>
        <end position="100"/>
    </location>
</feature>
<evidence type="ECO:0000313" key="3">
    <source>
        <dbReference type="Proteomes" id="UP000822476"/>
    </source>
</evidence>
<comment type="caution">
    <text evidence="2">The sequence shown here is derived from an EMBL/GenBank/DDBJ whole genome shotgun (WGS) entry which is preliminary data.</text>
</comment>
<feature type="region of interest" description="Disordered" evidence="1">
    <location>
        <begin position="256"/>
        <end position="288"/>
    </location>
</feature>
<sequence length="381" mass="41988">MSTKNFRLMNPTAHLIQPIQLDKLPGFNDNGLGRPKQPVSEFWHPFSNQNAVFEQTMISPLLVKDSLSETQQTISPFVNNVPNPLMTTEDSQAQTSSNGYAKQRPPHGNQTPIPSQMYPHNHPKGSNTVTERNFPLTNETRDAQSSHVIIIPSRGVTTIHRPDHPKLVHGMDTPPFANSQQETAHVNELSAPQLFPNRSANKPIVLANASHQPTLSAPTLTLQCNATTNRHCNAGGPHVGAPDEQQLERWDGSLTWSQSINPKPESANHRSRHTPRTLYGPGQTDGQKNYSRLEALSSVVPLSSLSPFASRLRRESMSSNQGGPILVVDQPGYPNSGDSVISHPSVLNGSVLSFHHISYEVKLKKMPWSRAVTKTVLNDVR</sequence>
<evidence type="ECO:0000256" key="1">
    <source>
        <dbReference type="SAM" id="MobiDB-lite"/>
    </source>
</evidence>
<gene>
    <name evidence="2" type="ORF">EG68_05114</name>
</gene>
<dbReference type="OrthoDB" id="10307884at2759"/>
<name>A0A8S9YVV1_9TREM</name>
<feature type="region of interest" description="Disordered" evidence="1">
    <location>
        <begin position="78"/>
        <end position="121"/>
    </location>
</feature>
<dbReference type="EMBL" id="JTDE01001550">
    <property type="protein sequence ID" value="KAF7258752.1"/>
    <property type="molecule type" value="Genomic_DNA"/>
</dbReference>
<organism evidence="2 3">
    <name type="scientific">Paragonimus skrjabini miyazakii</name>
    <dbReference type="NCBI Taxonomy" id="59628"/>
    <lineage>
        <taxon>Eukaryota</taxon>
        <taxon>Metazoa</taxon>
        <taxon>Spiralia</taxon>
        <taxon>Lophotrochozoa</taxon>
        <taxon>Platyhelminthes</taxon>
        <taxon>Trematoda</taxon>
        <taxon>Digenea</taxon>
        <taxon>Plagiorchiida</taxon>
        <taxon>Troglotremata</taxon>
        <taxon>Troglotrematidae</taxon>
        <taxon>Paragonimus</taxon>
    </lineage>
</organism>